<dbReference type="SMART" id="SM01321">
    <property type="entry name" value="Y1_Tnp"/>
    <property type="match status" value="1"/>
</dbReference>
<evidence type="ECO:0000313" key="2">
    <source>
        <dbReference type="EMBL" id="MFC5466389.1"/>
    </source>
</evidence>
<name>A0ABW0LKX3_9BACI</name>
<proteinExistence type="predicted"/>
<reference evidence="3" key="1">
    <citation type="journal article" date="2019" name="Int. J. Syst. Evol. Microbiol.">
        <title>The Global Catalogue of Microorganisms (GCM) 10K type strain sequencing project: providing services to taxonomists for standard genome sequencing and annotation.</title>
        <authorList>
            <consortium name="The Broad Institute Genomics Platform"/>
            <consortium name="The Broad Institute Genome Sequencing Center for Infectious Disease"/>
            <person name="Wu L."/>
            <person name="Ma J."/>
        </authorList>
    </citation>
    <scope>NUCLEOTIDE SEQUENCE [LARGE SCALE GENOMIC DNA]</scope>
    <source>
        <strain evidence="3">CGMCC 1.12237</strain>
    </source>
</reference>
<evidence type="ECO:0000313" key="3">
    <source>
        <dbReference type="Proteomes" id="UP001596147"/>
    </source>
</evidence>
<sequence>MARPRRTWHPDGYYHVVMRGNNRQKIFPGTRDVREYYRILTYVFEKYYFEIYAFCIMTNHNHLLLRSHEVPLGKLMAILNKRYSDYFRKKYNYTGQIYENRYFSKEINNPIRQLNASAYIHRNPIETKVPIVKAMEDYPHSSYQYYFHNTKPPFPFLNLQYLPSLLPHEAHNNKKAYTQYCIDYDPKEDSTKHLEPWIVD</sequence>
<dbReference type="Gene3D" id="3.30.70.1290">
    <property type="entry name" value="Transposase IS200-like"/>
    <property type="match status" value="1"/>
</dbReference>
<dbReference type="Pfam" id="PF01797">
    <property type="entry name" value="Y1_Tnp"/>
    <property type="match status" value="1"/>
</dbReference>
<accession>A0ABW0LKX3</accession>
<organism evidence="2 3">
    <name type="scientific">Lederbergia graminis</name>
    <dbReference type="NCBI Taxonomy" id="735518"/>
    <lineage>
        <taxon>Bacteria</taxon>
        <taxon>Bacillati</taxon>
        <taxon>Bacillota</taxon>
        <taxon>Bacilli</taxon>
        <taxon>Bacillales</taxon>
        <taxon>Bacillaceae</taxon>
        <taxon>Lederbergia</taxon>
    </lineage>
</organism>
<protein>
    <submittedName>
        <fullName evidence="2">Transposase</fullName>
    </submittedName>
</protein>
<dbReference type="RefSeq" id="WP_382354365.1">
    <property type="nucleotide sequence ID" value="NZ_JBHSMC010000026.1"/>
</dbReference>
<dbReference type="EMBL" id="JBHSMC010000026">
    <property type="protein sequence ID" value="MFC5466389.1"/>
    <property type="molecule type" value="Genomic_DNA"/>
</dbReference>
<dbReference type="PANTHER" id="PTHR34322:SF2">
    <property type="entry name" value="TRANSPOSASE IS200-LIKE DOMAIN-CONTAINING PROTEIN"/>
    <property type="match status" value="1"/>
</dbReference>
<dbReference type="SUPFAM" id="SSF143422">
    <property type="entry name" value="Transposase IS200-like"/>
    <property type="match status" value="1"/>
</dbReference>
<dbReference type="InterPro" id="IPR036515">
    <property type="entry name" value="Transposase_17_sf"/>
</dbReference>
<keyword evidence="3" id="KW-1185">Reference proteome</keyword>
<feature type="domain" description="Transposase IS200-like" evidence="1">
    <location>
        <begin position="9"/>
        <end position="123"/>
    </location>
</feature>
<comment type="caution">
    <text evidence="2">The sequence shown here is derived from an EMBL/GenBank/DDBJ whole genome shotgun (WGS) entry which is preliminary data.</text>
</comment>
<dbReference type="PANTHER" id="PTHR34322">
    <property type="entry name" value="TRANSPOSASE, Y1_TNP DOMAIN-CONTAINING"/>
    <property type="match status" value="1"/>
</dbReference>
<evidence type="ECO:0000259" key="1">
    <source>
        <dbReference type="SMART" id="SM01321"/>
    </source>
</evidence>
<dbReference type="InterPro" id="IPR002686">
    <property type="entry name" value="Transposase_17"/>
</dbReference>
<gene>
    <name evidence="2" type="ORF">ACFPM4_16840</name>
</gene>
<dbReference type="Proteomes" id="UP001596147">
    <property type="component" value="Unassembled WGS sequence"/>
</dbReference>